<comment type="subcellular location">
    <subcellularLocation>
        <location evidence="5">Cell membrane</location>
        <topology evidence="5">Multi-pass membrane protein</topology>
    </subcellularLocation>
    <subcellularLocation>
        <location evidence="1">Membrane</location>
        <topology evidence="1">Multi-pass membrane protein</topology>
    </subcellularLocation>
</comment>
<dbReference type="Pfam" id="PF01925">
    <property type="entry name" value="TauE"/>
    <property type="match status" value="1"/>
</dbReference>
<evidence type="ECO:0000256" key="4">
    <source>
        <dbReference type="ARBA" id="ARBA00023136"/>
    </source>
</evidence>
<feature type="transmembrane region" description="Helical" evidence="5">
    <location>
        <begin position="97"/>
        <end position="114"/>
    </location>
</feature>
<proteinExistence type="inferred from homology"/>
<comment type="caution">
    <text evidence="6">The sequence shown here is derived from an EMBL/GenBank/DDBJ whole genome shotgun (WGS) entry which is preliminary data.</text>
</comment>
<evidence type="ECO:0000256" key="5">
    <source>
        <dbReference type="RuleBase" id="RU363041"/>
    </source>
</evidence>
<dbReference type="GO" id="GO:0005886">
    <property type="term" value="C:plasma membrane"/>
    <property type="evidence" value="ECO:0007669"/>
    <property type="project" value="UniProtKB-SubCell"/>
</dbReference>
<feature type="transmembrane region" description="Helical" evidence="5">
    <location>
        <begin position="41"/>
        <end position="59"/>
    </location>
</feature>
<accession>A0A8J7Q5F0</accession>
<keyword evidence="2 5" id="KW-0812">Transmembrane</keyword>
<dbReference type="PANTHER" id="PTHR43701">
    <property type="entry name" value="MEMBRANE TRANSPORTER PROTEIN MJ0441-RELATED"/>
    <property type="match status" value="1"/>
</dbReference>
<keyword evidence="3 5" id="KW-1133">Transmembrane helix</keyword>
<evidence type="ECO:0000256" key="1">
    <source>
        <dbReference type="ARBA" id="ARBA00004141"/>
    </source>
</evidence>
<dbReference type="InterPro" id="IPR051598">
    <property type="entry name" value="TSUP/Inactive_protease-like"/>
</dbReference>
<dbReference type="PANTHER" id="PTHR43701:SF2">
    <property type="entry name" value="MEMBRANE TRANSPORTER PROTEIN YJNA-RELATED"/>
    <property type="match status" value="1"/>
</dbReference>
<organism evidence="6 7">
    <name type="scientific">Acanthopleuribacter pedis</name>
    <dbReference type="NCBI Taxonomy" id="442870"/>
    <lineage>
        <taxon>Bacteria</taxon>
        <taxon>Pseudomonadati</taxon>
        <taxon>Acidobacteriota</taxon>
        <taxon>Holophagae</taxon>
        <taxon>Acanthopleuribacterales</taxon>
        <taxon>Acanthopleuribacteraceae</taxon>
        <taxon>Acanthopleuribacter</taxon>
    </lineage>
</organism>
<keyword evidence="7" id="KW-1185">Reference proteome</keyword>
<gene>
    <name evidence="6" type="ORF">J3U88_00680</name>
</gene>
<evidence type="ECO:0000256" key="2">
    <source>
        <dbReference type="ARBA" id="ARBA00022692"/>
    </source>
</evidence>
<sequence>MIVVGLVLSLLVGVSLGLLGGGGSILTLPILLYVLGVEVHAAIAMSLFVVGVTAVVGAVQHARRGNVHWRTGWWFSVGGMGGAFLGGKLGAQLSPTLLLSLFAALMLVTAGLMLRGKKTLVTPGAAPRRQLVRVLLEGFVVGGFTGMIGAGGGFLVVPALVLLGGLPMREAVGTSLMVIALKSFAGLAGYLSHIAIDWALALGVSAAAVAGSFIGARAVHRVAPDQLRRVFAWFVLAMGVFVLVKEWT</sequence>
<keyword evidence="5" id="KW-1003">Cell membrane</keyword>
<dbReference type="EMBL" id="JAFREP010000001">
    <property type="protein sequence ID" value="MBO1316954.1"/>
    <property type="molecule type" value="Genomic_DNA"/>
</dbReference>
<evidence type="ECO:0000313" key="7">
    <source>
        <dbReference type="Proteomes" id="UP000664417"/>
    </source>
</evidence>
<keyword evidence="4 5" id="KW-0472">Membrane</keyword>
<dbReference type="Proteomes" id="UP000664417">
    <property type="component" value="Unassembled WGS sequence"/>
</dbReference>
<evidence type="ECO:0000256" key="3">
    <source>
        <dbReference type="ARBA" id="ARBA00022989"/>
    </source>
</evidence>
<evidence type="ECO:0000313" key="6">
    <source>
        <dbReference type="EMBL" id="MBO1316954.1"/>
    </source>
</evidence>
<feature type="transmembrane region" description="Helical" evidence="5">
    <location>
        <begin position="134"/>
        <end position="165"/>
    </location>
</feature>
<name>A0A8J7Q5F0_9BACT</name>
<reference evidence="6" key="1">
    <citation type="submission" date="2021-03" db="EMBL/GenBank/DDBJ databases">
        <authorList>
            <person name="Wang G."/>
        </authorList>
    </citation>
    <scope>NUCLEOTIDE SEQUENCE</scope>
    <source>
        <strain evidence="6">KCTC 12899</strain>
    </source>
</reference>
<dbReference type="RefSeq" id="WP_207856190.1">
    <property type="nucleotide sequence ID" value="NZ_JAFREP010000001.1"/>
</dbReference>
<feature type="transmembrane region" description="Helical" evidence="5">
    <location>
        <begin position="198"/>
        <end position="218"/>
    </location>
</feature>
<feature type="transmembrane region" description="Helical" evidence="5">
    <location>
        <begin position="230"/>
        <end position="247"/>
    </location>
</feature>
<dbReference type="InterPro" id="IPR002781">
    <property type="entry name" value="TM_pro_TauE-like"/>
</dbReference>
<dbReference type="AlphaFoldDB" id="A0A8J7Q5F0"/>
<feature type="transmembrane region" description="Helical" evidence="5">
    <location>
        <begin position="71"/>
        <end position="91"/>
    </location>
</feature>
<comment type="similarity">
    <text evidence="5">Belongs to the 4-toluene sulfonate uptake permease (TSUP) (TC 2.A.102) family.</text>
</comment>
<feature type="transmembrane region" description="Helical" evidence="5">
    <location>
        <begin position="171"/>
        <end position="191"/>
    </location>
</feature>
<protein>
    <recommendedName>
        <fullName evidence="5">Probable membrane transporter protein</fullName>
    </recommendedName>
</protein>